<protein>
    <submittedName>
        <fullName evidence="2">Uncharacterized protein</fullName>
    </submittedName>
</protein>
<name>A0A8C3WQY5_9CETA</name>
<feature type="region of interest" description="Disordered" evidence="1">
    <location>
        <begin position="20"/>
        <end position="45"/>
    </location>
</feature>
<reference evidence="2" key="2">
    <citation type="submission" date="2025-09" db="UniProtKB">
        <authorList>
            <consortium name="Ensembl"/>
        </authorList>
    </citation>
    <scope>IDENTIFICATION</scope>
</reference>
<proteinExistence type="predicted"/>
<evidence type="ECO:0000313" key="3">
    <source>
        <dbReference type="Proteomes" id="UP000694540"/>
    </source>
</evidence>
<dbReference type="Proteomes" id="UP000694540">
    <property type="component" value="Unplaced"/>
</dbReference>
<sequence length="110" mass="11718">MGTSSRGVKDLDPPLAVVHHHHPACLGTQRQPRGVDQSPPSAKGVGTHLWKTSRLLFIIQQSTLISHCSFPLAALGAVCWGCPGLKPGLRAHDAYDLTGNTQTHKGNPRG</sequence>
<keyword evidence="3" id="KW-1185">Reference proteome</keyword>
<dbReference type="Ensembl" id="ENSCWAT00000019396.1">
    <property type="protein sequence ID" value="ENSCWAP00000017880.1"/>
    <property type="gene ID" value="ENSCWAG00000013785.1"/>
</dbReference>
<accession>A0A8C3WQY5</accession>
<organism evidence="2 3">
    <name type="scientific">Catagonus wagneri</name>
    <name type="common">Chacoan peccary</name>
    <dbReference type="NCBI Taxonomy" id="51154"/>
    <lineage>
        <taxon>Eukaryota</taxon>
        <taxon>Metazoa</taxon>
        <taxon>Chordata</taxon>
        <taxon>Craniata</taxon>
        <taxon>Vertebrata</taxon>
        <taxon>Euteleostomi</taxon>
        <taxon>Mammalia</taxon>
        <taxon>Eutheria</taxon>
        <taxon>Laurasiatheria</taxon>
        <taxon>Artiodactyla</taxon>
        <taxon>Suina</taxon>
        <taxon>Tayassuidae</taxon>
        <taxon>Catagonus</taxon>
    </lineage>
</organism>
<dbReference type="AlphaFoldDB" id="A0A8C3WQY5"/>
<dbReference type="GeneTree" id="ENSGT00910000146970"/>
<evidence type="ECO:0000256" key="1">
    <source>
        <dbReference type="SAM" id="MobiDB-lite"/>
    </source>
</evidence>
<reference evidence="2" key="1">
    <citation type="submission" date="2025-08" db="UniProtKB">
        <authorList>
            <consortium name="Ensembl"/>
        </authorList>
    </citation>
    <scope>IDENTIFICATION</scope>
</reference>
<evidence type="ECO:0000313" key="2">
    <source>
        <dbReference type="Ensembl" id="ENSCWAP00000017880.1"/>
    </source>
</evidence>